<feature type="domain" description="Pseudouridine synthase I TruA alpha/beta" evidence="4">
    <location>
        <begin position="142"/>
        <end position="244"/>
    </location>
</feature>
<dbReference type="PANTHER" id="PTHR11142">
    <property type="entry name" value="PSEUDOURIDYLATE SYNTHASE"/>
    <property type="match status" value="1"/>
</dbReference>
<dbReference type="CDD" id="cd02570">
    <property type="entry name" value="PseudoU_synth_EcTruA"/>
    <property type="match status" value="1"/>
</dbReference>
<dbReference type="Gene3D" id="3.30.70.580">
    <property type="entry name" value="Pseudouridine synthase I, catalytic domain, N-terminal subdomain"/>
    <property type="match status" value="1"/>
</dbReference>
<keyword evidence="2" id="KW-0819">tRNA processing</keyword>
<evidence type="ECO:0000256" key="1">
    <source>
        <dbReference type="ARBA" id="ARBA00009375"/>
    </source>
</evidence>
<keyword evidence="3" id="KW-0413">Isomerase</keyword>
<dbReference type="PANTHER" id="PTHR11142:SF0">
    <property type="entry name" value="TRNA PSEUDOURIDINE SYNTHASE-LIKE 1"/>
    <property type="match status" value="1"/>
</dbReference>
<dbReference type="GO" id="GO:0009982">
    <property type="term" value="F:pseudouridine synthase activity"/>
    <property type="evidence" value="ECO:0007669"/>
    <property type="project" value="InterPro"/>
</dbReference>
<dbReference type="GO" id="GO:0003723">
    <property type="term" value="F:RNA binding"/>
    <property type="evidence" value="ECO:0007669"/>
    <property type="project" value="InterPro"/>
</dbReference>
<accession>A0A0F9TV88</accession>
<evidence type="ECO:0000256" key="3">
    <source>
        <dbReference type="ARBA" id="ARBA00023235"/>
    </source>
</evidence>
<evidence type="ECO:0000256" key="2">
    <source>
        <dbReference type="ARBA" id="ARBA00022694"/>
    </source>
</evidence>
<dbReference type="NCBIfam" id="TIGR00071">
    <property type="entry name" value="hisT_truA"/>
    <property type="match status" value="1"/>
</dbReference>
<dbReference type="InterPro" id="IPR020094">
    <property type="entry name" value="TruA/RsuA/RluB/E/F_N"/>
</dbReference>
<feature type="domain" description="Pseudouridine synthase I TruA alpha/beta" evidence="4">
    <location>
        <begin position="8"/>
        <end position="102"/>
    </location>
</feature>
<reference evidence="5" key="1">
    <citation type="journal article" date="2015" name="Nature">
        <title>Complex archaea that bridge the gap between prokaryotes and eukaryotes.</title>
        <authorList>
            <person name="Spang A."/>
            <person name="Saw J.H."/>
            <person name="Jorgensen S.L."/>
            <person name="Zaremba-Niedzwiedzka K."/>
            <person name="Martijn J."/>
            <person name="Lind A.E."/>
            <person name="van Eijk R."/>
            <person name="Schleper C."/>
            <person name="Guy L."/>
            <person name="Ettema T.J."/>
        </authorList>
    </citation>
    <scope>NUCLEOTIDE SEQUENCE</scope>
</reference>
<dbReference type="InterPro" id="IPR020095">
    <property type="entry name" value="PsdUridine_synth_TruA_C"/>
</dbReference>
<gene>
    <name evidence="5" type="ORF">LCGC14_0684920</name>
</gene>
<dbReference type="InterPro" id="IPR020097">
    <property type="entry name" value="PsdUridine_synth_TruA_a/b_dom"/>
</dbReference>
<sequence length="265" mass="29870">MRVALGVEYNGARYSGWQRQSHVNSVQQEVEKALSRICNHPVEVICAGRTDAGVHGTGQVIHFETQADRDMVAFTLGMNTLMPKDIAIRFAQPVADDFHARFSATARRYRYVIYNSPLRGAVLNEGVTHFHHHLDETKMQEACQYLIGKHDFTSFRAIHCQANTPTRTIHHLSVQRQGTYVIIDIKANAFLHHMVRNITGSLMDVGLHKQQPTWIKELLDCKERAKASATAKAAGLYLVDVDYPEQFNIPQTPLGPLFLPDIDVV</sequence>
<dbReference type="InterPro" id="IPR001406">
    <property type="entry name" value="PsdUridine_synth_TruA"/>
</dbReference>
<dbReference type="SUPFAM" id="SSF55120">
    <property type="entry name" value="Pseudouridine synthase"/>
    <property type="match status" value="1"/>
</dbReference>
<comment type="similarity">
    <text evidence="1">Belongs to the tRNA pseudouridine synthase TruA family.</text>
</comment>
<evidence type="ECO:0000259" key="4">
    <source>
        <dbReference type="Pfam" id="PF01416"/>
    </source>
</evidence>
<dbReference type="GO" id="GO:0031119">
    <property type="term" value="P:tRNA pseudouridine synthesis"/>
    <property type="evidence" value="ECO:0007669"/>
    <property type="project" value="TreeGrafter"/>
</dbReference>
<dbReference type="FunFam" id="3.30.70.580:FF:000001">
    <property type="entry name" value="tRNA pseudouridine synthase A"/>
    <property type="match status" value="1"/>
</dbReference>
<proteinExistence type="inferred from homology"/>
<protein>
    <recommendedName>
        <fullName evidence="4">Pseudouridine synthase I TruA alpha/beta domain-containing protein</fullName>
    </recommendedName>
</protein>
<name>A0A0F9TV88_9ZZZZ</name>
<dbReference type="PIRSF" id="PIRSF001430">
    <property type="entry name" value="tRNA_psdUrid_synth"/>
    <property type="match status" value="1"/>
</dbReference>
<dbReference type="Gene3D" id="3.30.70.660">
    <property type="entry name" value="Pseudouridine synthase I, catalytic domain, C-terminal subdomain"/>
    <property type="match status" value="1"/>
</dbReference>
<dbReference type="FunFam" id="3.30.70.660:FF:000001">
    <property type="entry name" value="tRNA pseudouridine synthase A"/>
    <property type="match status" value="1"/>
</dbReference>
<dbReference type="EMBL" id="LAZR01001401">
    <property type="protein sequence ID" value="KKN45263.1"/>
    <property type="molecule type" value="Genomic_DNA"/>
</dbReference>
<dbReference type="AlphaFoldDB" id="A0A0F9TV88"/>
<dbReference type="Pfam" id="PF01416">
    <property type="entry name" value="PseudoU_synth_1"/>
    <property type="match status" value="2"/>
</dbReference>
<dbReference type="HAMAP" id="MF_00171">
    <property type="entry name" value="TruA"/>
    <property type="match status" value="1"/>
</dbReference>
<evidence type="ECO:0000313" key="5">
    <source>
        <dbReference type="EMBL" id="KKN45263.1"/>
    </source>
</evidence>
<comment type="caution">
    <text evidence="5">The sequence shown here is derived from an EMBL/GenBank/DDBJ whole genome shotgun (WGS) entry which is preliminary data.</text>
</comment>
<organism evidence="5">
    <name type="scientific">marine sediment metagenome</name>
    <dbReference type="NCBI Taxonomy" id="412755"/>
    <lineage>
        <taxon>unclassified sequences</taxon>
        <taxon>metagenomes</taxon>
        <taxon>ecological metagenomes</taxon>
    </lineage>
</organism>
<dbReference type="InterPro" id="IPR020103">
    <property type="entry name" value="PsdUridine_synth_cat_dom_sf"/>
</dbReference>